<dbReference type="RefSeq" id="WP_012216243.1">
    <property type="nucleotide sequence ID" value="NC_010086.1"/>
</dbReference>
<keyword evidence="2 5" id="KW-0812">Transmembrane</keyword>
<feature type="transmembrane region" description="Helical" evidence="5">
    <location>
        <begin position="415"/>
        <end position="433"/>
    </location>
</feature>
<dbReference type="AlphaFoldDB" id="A0A0H3KPX1"/>
<feature type="transmembrane region" description="Helical" evidence="5">
    <location>
        <begin position="325"/>
        <end position="343"/>
    </location>
</feature>
<dbReference type="SUPFAM" id="SSF103473">
    <property type="entry name" value="MFS general substrate transporter"/>
    <property type="match status" value="1"/>
</dbReference>
<gene>
    <name evidence="7" type="ordered locus">BMULJ_05282</name>
</gene>
<feature type="transmembrane region" description="Helical" evidence="5">
    <location>
        <begin position="116"/>
        <end position="136"/>
    </location>
</feature>
<dbReference type="InterPro" id="IPR005829">
    <property type="entry name" value="Sugar_transporter_CS"/>
</dbReference>
<dbReference type="PROSITE" id="PS00217">
    <property type="entry name" value="SUGAR_TRANSPORT_2"/>
    <property type="match status" value="1"/>
</dbReference>
<organism evidence="7 8">
    <name type="scientific">Burkholderia multivorans (strain ATCC 17616 / 249)</name>
    <dbReference type="NCBI Taxonomy" id="395019"/>
    <lineage>
        <taxon>Bacteria</taxon>
        <taxon>Pseudomonadati</taxon>
        <taxon>Pseudomonadota</taxon>
        <taxon>Betaproteobacteria</taxon>
        <taxon>Burkholderiales</taxon>
        <taxon>Burkholderiaceae</taxon>
        <taxon>Burkholderia</taxon>
        <taxon>Burkholderia cepacia complex</taxon>
    </lineage>
</organism>
<feature type="transmembrane region" description="Helical" evidence="5">
    <location>
        <begin position="91"/>
        <end position="110"/>
    </location>
</feature>
<accession>A0A0H3KPX1</accession>
<dbReference type="InterPro" id="IPR011701">
    <property type="entry name" value="MFS"/>
</dbReference>
<feature type="transmembrane region" description="Helical" evidence="5">
    <location>
        <begin position="384"/>
        <end position="409"/>
    </location>
</feature>
<keyword evidence="4 5" id="KW-0472">Membrane</keyword>
<feature type="transmembrane region" description="Helical" evidence="5">
    <location>
        <begin position="300"/>
        <end position="318"/>
    </location>
</feature>
<dbReference type="KEGG" id="bmu:Bmul_3243"/>
<comment type="subcellular location">
    <subcellularLocation>
        <location evidence="1">Membrane</location>
        <topology evidence="1">Multi-pass membrane protein</topology>
    </subcellularLocation>
</comment>
<feature type="domain" description="Major facilitator superfamily (MFS) profile" evidence="6">
    <location>
        <begin position="25"/>
        <end position="437"/>
    </location>
</feature>
<keyword evidence="8" id="KW-1185">Reference proteome</keyword>
<feature type="transmembrane region" description="Helical" evidence="5">
    <location>
        <begin position="261"/>
        <end position="280"/>
    </location>
</feature>
<dbReference type="PROSITE" id="PS50850">
    <property type="entry name" value="MFS"/>
    <property type="match status" value="1"/>
</dbReference>
<dbReference type="STRING" id="395019.BMULJ_05282"/>
<feature type="transmembrane region" description="Helical" evidence="5">
    <location>
        <begin position="54"/>
        <end position="79"/>
    </location>
</feature>
<evidence type="ECO:0000313" key="8">
    <source>
        <dbReference type="Proteomes" id="UP000008815"/>
    </source>
</evidence>
<evidence type="ECO:0000256" key="4">
    <source>
        <dbReference type="ARBA" id="ARBA00023136"/>
    </source>
</evidence>
<sequence>MTASATRSIPAWIDDAPLGAFQIRVLALCVLIALLDGFDTQAIAFTGPAILASFALPAGALAPILTAGIVGMTIGAMTLGLVGDRIGRRPAIMIGLALFGAATLATAWASSPSQILVLRFIAGLGMGGCTPVLLALAAEYCPARLRGAVMTGVLLGLPAGAMLGGLLAARMLPAIGWQGIFVVGGGVPLAMLGAVALLLPESLCYLASRDDARAQQRVRATLPKIATQPLPADAHFTVPDEASAKASVGALFRNGYARRTLGIWAIYLLNWIAWFMLLSWLPTVLKAAGLTAQQAPVGTVIVNAVFIVCAIPLSIVLPRVNVRNLLCAMFAFGIAVALALGQAGTNWTLVFVLVGAAGFGVGGQQIALNYLIVGAYPTALRATATGWAIGMGRAGAIAGSAIGGTFLAWGGAPGFFTALAVPLAGAALAAFGLRPGRTPGADLAAANR</sequence>
<feature type="transmembrane region" description="Helical" evidence="5">
    <location>
        <begin position="148"/>
        <end position="169"/>
    </location>
</feature>
<evidence type="ECO:0000256" key="2">
    <source>
        <dbReference type="ARBA" id="ARBA00022692"/>
    </source>
</evidence>
<feature type="transmembrane region" description="Helical" evidence="5">
    <location>
        <begin position="349"/>
        <end position="372"/>
    </location>
</feature>
<evidence type="ECO:0000259" key="6">
    <source>
        <dbReference type="PROSITE" id="PS50850"/>
    </source>
</evidence>
<dbReference type="GO" id="GO:0005886">
    <property type="term" value="C:plasma membrane"/>
    <property type="evidence" value="ECO:0007669"/>
    <property type="project" value="TreeGrafter"/>
</dbReference>
<evidence type="ECO:0000256" key="1">
    <source>
        <dbReference type="ARBA" id="ARBA00004141"/>
    </source>
</evidence>
<dbReference type="Proteomes" id="UP000008815">
    <property type="component" value="Chromosome 2"/>
</dbReference>
<protein>
    <submittedName>
        <fullName evidence="7">4-hydroxybenzoate transporter</fullName>
    </submittedName>
</protein>
<dbReference type="Gene3D" id="1.20.1250.20">
    <property type="entry name" value="MFS general substrate transporter like domains"/>
    <property type="match status" value="1"/>
</dbReference>
<keyword evidence="3 5" id="KW-1133">Transmembrane helix</keyword>
<feature type="transmembrane region" description="Helical" evidence="5">
    <location>
        <begin position="175"/>
        <end position="199"/>
    </location>
</feature>
<dbReference type="KEGG" id="bmj:BMULJ_05282"/>
<dbReference type="Pfam" id="PF07690">
    <property type="entry name" value="MFS_1"/>
    <property type="match status" value="1"/>
</dbReference>
<dbReference type="EMBL" id="AP009386">
    <property type="protein sequence ID" value="BAG47120.1"/>
    <property type="molecule type" value="Genomic_DNA"/>
</dbReference>
<dbReference type="PANTHER" id="PTHR23508:SF10">
    <property type="entry name" value="CARBOXYLIC ACID TRANSPORTER PROTEIN HOMOLOG"/>
    <property type="match status" value="1"/>
</dbReference>
<evidence type="ECO:0000313" key="7">
    <source>
        <dbReference type="EMBL" id="BAG47120.1"/>
    </source>
</evidence>
<evidence type="ECO:0000256" key="3">
    <source>
        <dbReference type="ARBA" id="ARBA00022989"/>
    </source>
</evidence>
<dbReference type="InterPro" id="IPR036259">
    <property type="entry name" value="MFS_trans_sf"/>
</dbReference>
<dbReference type="eggNOG" id="COG2814">
    <property type="taxonomic scope" value="Bacteria"/>
</dbReference>
<dbReference type="HOGENOM" id="CLU_001265_46_4_4"/>
<name>A0A0H3KPX1_BURM1</name>
<proteinExistence type="predicted"/>
<dbReference type="GO" id="GO:0046943">
    <property type="term" value="F:carboxylic acid transmembrane transporter activity"/>
    <property type="evidence" value="ECO:0007669"/>
    <property type="project" value="TreeGrafter"/>
</dbReference>
<reference evidence="7 8" key="1">
    <citation type="submission" date="2007-04" db="EMBL/GenBank/DDBJ databases">
        <title>Complete genome sequence of Burkholderia multivorans ATCC 17616.</title>
        <authorList>
            <person name="Ohtsubo Y."/>
            <person name="Yamashita A."/>
            <person name="Kurokawa K."/>
            <person name="Takami H."/>
            <person name="Yuhara S."/>
            <person name="Nishiyama E."/>
            <person name="Endo R."/>
            <person name="Miyazaki R."/>
            <person name="Ono A."/>
            <person name="Yano K."/>
            <person name="Ito M."/>
            <person name="Sota M."/>
            <person name="Yuji N."/>
            <person name="Hattori M."/>
            <person name="Tsuda M."/>
        </authorList>
    </citation>
    <scope>NUCLEOTIDE SEQUENCE [LARGE SCALE GENOMIC DNA]</scope>
    <source>
        <strain evidence="8">ATCC 17616 / 249</strain>
    </source>
</reference>
<dbReference type="InterPro" id="IPR020846">
    <property type="entry name" value="MFS_dom"/>
</dbReference>
<dbReference type="PANTHER" id="PTHR23508">
    <property type="entry name" value="CARBOXYLIC ACID TRANSPORTER PROTEIN HOMOLOG"/>
    <property type="match status" value="1"/>
</dbReference>
<evidence type="ECO:0000256" key="5">
    <source>
        <dbReference type="SAM" id="Phobius"/>
    </source>
</evidence>